<evidence type="ECO:0000313" key="4">
    <source>
        <dbReference type="EMBL" id="PVD38409.1"/>
    </source>
</evidence>
<comment type="caution">
    <text evidence="4">The sequence shown here is derived from an EMBL/GenBank/DDBJ whole genome shotgun (WGS) entry which is preliminary data.</text>
</comment>
<evidence type="ECO:0000259" key="3">
    <source>
        <dbReference type="PROSITE" id="PS50024"/>
    </source>
</evidence>
<sequence>MAELRKVLVLLVMFAGGAFSICRSELSRMKRSLTSKEDLGRIVFGGSVRIVDGYTWSEDLLFSNTSFYRDLEAQLDNVFVSTIVSRHYAGASVIQFSSFGSIVVHFTVSFTMDTDNGTTIADTSLTGPNITRLFLEAASNLSSNYSLDTNDTMLLEILVSTDSTYTTSMWTALLSTDLQLVSASDTTSSVPTNASISSPVTPSSPHSTMLSSASELEQSSSRSDHVQESLHTIMESFGASSSPGGETSETSSSTFAESGLSVSLSSFSPLASTMTIGLSMSDIVAPDGKETSYVALESKETLSLPLQATVTRSYSSSGLEGYLIQATSTLPHNYTTSVLTEKSPSPELGETVFQFSSLSSTASMPLEYSRGVSTAAGFSQDHFSSEVSQKYVLLSSPQDTLAQEFQKTPALSASNVFLEATSFDLELMLMPSSSSSPLASTGGILGIVSSASRGTTLELKSEAMSSMLLQRELSLSSITHSGASTEVLLSTGAPSMALQSAFTQELETTVRSSFECYSSSTYFYFLY</sequence>
<feature type="signal peptide" evidence="2">
    <location>
        <begin position="1"/>
        <end position="20"/>
    </location>
</feature>
<feature type="chain" id="PRO_5015414427" description="SEA domain-containing protein" evidence="2">
    <location>
        <begin position="21"/>
        <end position="527"/>
    </location>
</feature>
<accession>A0A2T7PYC6</accession>
<dbReference type="Proteomes" id="UP000245119">
    <property type="component" value="Linkage Group LG1"/>
</dbReference>
<dbReference type="AlphaFoldDB" id="A0A2T7PYC6"/>
<feature type="domain" description="SEA" evidence="3">
    <location>
        <begin position="40"/>
        <end position="159"/>
    </location>
</feature>
<dbReference type="SUPFAM" id="SSF82671">
    <property type="entry name" value="SEA domain"/>
    <property type="match status" value="1"/>
</dbReference>
<dbReference type="PROSITE" id="PS50024">
    <property type="entry name" value="SEA"/>
    <property type="match status" value="1"/>
</dbReference>
<name>A0A2T7PYC6_POMCA</name>
<feature type="compositionally biased region" description="Low complexity" evidence="1">
    <location>
        <begin position="195"/>
        <end position="221"/>
    </location>
</feature>
<gene>
    <name evidence="4" type="ORF">C0Q70_01024</name>
</gene>
<protein>
    <recommendedName>
        <fullName evidence="3">SEA domain-containing protein</fullName>
    </recommendedName>
</protein>
<dbReference type="Pfam" id="PF01390">
    <property type="entry name" value="SEA"/>
    <property type="match status" value="1"/>
</dbReference>
<keyword evidence="2" id="KW-0732">Signal</keyword>
<dbReference type="InterPro" id="IPR000082">
    <property type="entry name" value="SEA_dom"/>
</dbReference>
<dbReference type="InterPro" id="IPR036364">
    <property type="entry name" value="SEA_dom_sf"/>
</dbReference>
<evidence type="ECO:0000313" key="5">
    <source>
        <dbReference type="Proteomes" id="UP000245119"/>
    </source>
</evidence>
<dbReference type="EMBL" id="PZQS01000001">
    <property type="protein sequence ID" value="PVD38409.1"/>
    <property type="molecule type" value="Genomic_DNA"/>
</dbReference>
<proteinExistence type="predicted"/>
<evidence type="ECO:0000256" key="1">
    <source>
        <dbReference type="SAM" id="MobiDB-lite"/>
    </source>
</evidence>
<organism evidence="4 5">
    <name type="scientific">Pomacea canaliculata</name>
    <name type="common">Golden apple snail</name>
    <dbReference type="NCBI Taxonomy" id="400727"/>
    <lineage>
        <taxon>Eukaryota</taxon>
        <taxon>Metazoa</taxon>
        <taxon>Spiralia</taxon>
        <taxon>Lophotrochozoa</taxon>
        <taxon>Mollusca</taxon>
        <taxon>Gastropoda</taxon>
        <taxon>Caenogastropoda</taxon>
        <taxon>Architaenioglossa</taxon>
        <taxon>Ampullarioidea</taxon>
        <taxon>Ampullariidae</taxon>
        <taxon>Pomacea</taxon>
    </lineage>
</organism>
<evidence type="ECO:0000256" key="2">
    <source>
        <dbReference type="SAM" id="SignalP"/>
    </source>
</evidence>
<reference evidence="4 5" key="1">
    <citation type="submission" date="2018-04" db="EMBL/GenBank/DDBJ databases">
        <title>The genome of golden apple snail Pomacea canaliculata provides insight into stress tolerance and invasive adaptation.</title>
        <authorList>
            <person name="Liu C."/>
            <person name="Liu B."/>
            <person name="Ren Y."/>
            <person name="Zhang Y."/>
            <person name="Wang H."/>
            <person name="Li S."/>
            <person name="Jiang F."/>
            <person name="Yin L."/>
            <person name="Zhang G."/>
            <person name="Qian W."/>
            <person name="Fan W."/>
        </authorList>
    </citation>
    <scope>NUCLEOTIDE SEQUENCE [LARGE SCALE GENOMIC DNA]</scope>
    <source>
        <strain evidence="4">SZHN2017</strain>
        <tissue evidence="4">Muscle</tissue>
    </source>
</reference>
<keyword evidence="5" id="KW-1185">Reference proteome</keyword>
<feature type="region of interest" description="Disordered" evidence="1">
    <location>
        <begin position="188"/>
        <end position="227"/>
    </location>
</feature>